<reference evidence="5" key="1">
    <citation type="journal article" date="2014" name="Int. J. Syst. Evol. Microbiol.">
        <title>Complete genome sequence of Corynebacterium casei LMG S-19264T (=DSM 44701T), isolated from a smear-ripened cheese.</title>
        <authorList>
            <consortium name="US DOE Joint Genome Institute (JGI-PGF)"/>
            <person name="Walter F."/>
            <person name="Albersmeier A."/>
            <person name="Kalinowski J."/>
            <person name="Ruckert C."/>
        </authorList>
    </citation>
    <scope>NUCLEOTIDE SEQUENCE</scope>
    <source>
        <strain evidence="5">CGMCC 1.12426</strain>
    </source>
</reference>
<dbReference type="SUPFAM" id="SSF46689">
    <property type="entry name" value="Homeodomain-like"/>
    <property type="match status" value="1"/>
</dbReference>
<comment type="caution">
    <text evidence="5">The sequence shown here is derived from an EMBL/GenBank/DDBJ whole genome shotgun (WGS) entry which is preliminary data.</text>
</comment>
<keyword evidence="1 2" id="KW-0238">DNA-binding</keyword>
<dbReference type="RefSeq" id="WP_150493918.1">
    <property type="nucleotide sequence ID" value="NZ_BMFA01000001.1"/>
</dbReference>
<sequence length="238" mass="26646">MATAKTRQKILDCFFDLLTQHPYEDVRPAQLADAAGVRLSVLRDCFPSKVALVAAFAERVDMAVLDEQSGDMDDQPARDRLFDVLMTRIDHLAPHKEAIRTLYRSARKDPLLALEFNRIAVRSQHWMLEAARIEMRGAKTQIAAQGLAVAFARVVETWLDEPDAGMPRTMAQLDKELDRGEEWMRRVDQLAGIANGVARFASLFRGGRRNRGSAERDDWGNPMEDSDPGPDAASSPAR</sequence>
<feature type="domain" description="HTH tetR-type" evidence="4">
    <location>
        <begin position="4"/>
        <end position="64"/>
    </location>
</feature>
<accession>A0A916T946</accession>
<feature type="DNA-binding region" description="H-T-H motif" evidence="2">
    <location>
        <begin position="27"/>
        <end position="46"/>
    </location>
</feature>
<reference evidence="5" key="2">
    <citation type="submission" date="2020-09" db="EMBL/GenBank/DDBJ databases">
        <authorList>
            <person name="Sun Q."/>
            <person name="Zhou Y."/>
        </authorList>
    </citation>
    <scope>NUCLEOTIDE SEQUENCE</scope>
    <source>
        <strain evidence="5">CGMCC 1.12426</strain>
    </source>
</reference>
<dbReference type="InterPro" id="IPR009057">
    <property type="entry name" value="Homeodomain-like_sf"/>
</dbReference>
<gene>
    <name evidence="5" type="ORF">GCM10011316_03960</name>
</gene>
<proteinExistence type="predicted"/>
<evidence type="ECO:0000313" key="6">
    <source>
        <dbReference type="Proteomes" id="UP000605148"/>
    </source>
</evidence>
<evidence type="ECO:0000256" key="1">
    <source>
        <dbReference type="ARBA" id="ARBA00023125"/>
    </source>
</evidence>
<organism evidence="5 6">
    <name type="scientific">Roseibium aquae</name>
    <dbReference type="NCBI Taxonomy" id="1323746"/>
    <lineage>
        <taxon>Bacteria</taxon>
        <taxon>Pseudomonadati</taxon>
        <taxon>Pseudomonadota</taxon>
        <taxon>Alphaproteobacteria</taxon>
        <taxon>Hyphomicrobiales</taxon>
        <taxon>Stappiaceae</taxon>
        <taxon>Roseibium</taxon>
    </lineage>
</organism>
<dbReference type="OrthoDB" id="7828598at2"/>
<dbReference type="EMBL" id="BMFA01000001">
    <property type="protein sequence ID" value="GGB35044.1"/>
    <property type="molecule type" value="Genomic_DNA"/>
</dbReference>
<dbReference type="InterPro" id="IPR001647">
    <property type="entry name" value="HTH_TetR"/>
</dbReference>
<dbReference type="Proteomes" id="UP000605148">
    <property type="component" value="Unassembled WGS sequence"/>
</dbReference>
<feature type="region of interest" description="Disordered" evidence="3">
    <location>
        <begin position="208"/>
        <end position="238"/>
    </location>
</feature>
<evidence type="ECO:0000313" key="5">
    <source>
        <dbReference type="EMBL" id="GGB35044.1"/>
    </source>
</evidence>
<protein>
    <recommendedName>
        <fullName evidence="4">HTH tetR-type domain-containing protein</fullName>
    </recommendedName>
</protein>
<evidence type="ECO:0000259" key="4">
    <source>
        <dbReference type="PROSITE" id="PS50977"/>
    </source>
</evidence>
<dbReference type="GO" id="GO:0003677">
    <property type="term" value="F:DNA binding"/>
    <property type="evidence" value="ECO:0007669"/>
    <property type="project" value="UniProtKB-UniRule"/>
</dbReference>
<evidence type="ECO:0000256" key="3">
    <source>
        <dbReference type="SAM" id="MobiDB-lite"/>
    </source>
</evidence>
<dbReference type="PROSITE" id="PS50977">
    <property type="entry name" value="HTH_TETR_2"/>
    <property type="match status" value="1"/>
</dbReference>
<dbReference type="AlphaFoldDB" id="A0A916T946"/>
<dbReference type="Gene3D" id="1.10.357.10">
    <property type="entry name" value="Tetracycline Repressor, domain 2"/>
    <property type="match status" value="1"/>
</dbReference>
<name>A0A916T946_9HYPH</name>
<evidence type="ECO:0000256" key="2">
    <source>
        <dbReference type="PROSITE-ProRule" id="PRU00335"/>
    </source>
</evidence>
<keyword evidence="6" id="KW-1185">Reference proteome</keyword>